<organism evidence="2 3">
    <name type="scientific">Falsibacillus albus</name>
    <dbReference type="NCBI Taxonomy" id="2478915"/>
    <lineage>
        <taxon>Bacteria</taxon>
        <taxon>Bacillati</taxon>
        <taxon>Bacillota</taxon>
        <taxon>Bacilli</taxon>
        <taxon>Bacillales</taxon>
        <taxon>Bacillaceae</taxon>
        <taxon>Falsibacillus</taxon>
    </lineage>
</organism>
<keyword evidence="1" id="KW-0472">Membrane</keyword>
<evidence type="ECO:0000313" key="2">
    <source>
        <dbReference type="EMBL" id="RLQ92311.1"/>
    </source>
</evidence>
<dbReference type="Proteomes" id="UP000276770">
    <property type="component" value="Unassembled WGS sequence"/>
</dbReference>
<accession>A0A3L7JRI7</accession>
<keyword evidence="3" id="KW-1185">Reference proteome</keyword>
<reference evidence="2 3" key="1">
    <citation type="submission" date="2018-10" db="EMBL/GenBank/DDBJ databases">
        <title>Falsibacillus sp. genome draft.</title>
        <authorList>
            <person name="Shi S."/>
        </authorList>
    </citation>
    <scope>NUCLEOTIDE SEQUENCE [LARGE SCALE GENOMIC DNA]</scope>
    <source>
        <strain evidence="2 3">GY 10110</strain>
    </source>
</reference>
<keyword evidence="1" id="KW-0812">Transmembrane</keyword>
<feature type="transmembrane region" description="Helical" evidence="1">
    <location>
        <begin position="6"/>
        <end position="26"/>
    </location>
</feature>
<feature type="transmembrane region" description="Helical" evidence="1">
    <location>
        <begin position="38"/>
        <end position="56"/>
    </location>
</feature>
<evidence type="ECO:0000313" key="3">
    <source>
        <dbReference type="Proteomes" id="UP000276770"/>
    </source>
</evidence>
<sequence length="64" mass="7571">MAIAGFLLIAWILSWFKFEMLFIQAFKELFSKDITKASYYFIFFCIGTIGDIVLFFNGSYNDRF</sequence>
<dbReference type="AlphaFoldDB" id="A0A3L7JRI7"/>
<keyword evidence="1" id="KW-1133">Transmembrane helix</keyword>
<name>A0A3L7JRI7_9BACI</name>
<dbReference type="RefSeq" id="WP_121682376.1">
    <property type="nucleotide sequence ID" value="NZ_RCVZ01000019.1"/>
</dbReference>
<proteinExistence type="predicted"/>
<evidence type="ECO:0000256" key="1">
    <source>
        <dbReference type="SAM" id="Phobius"/>
    </source>
</evidence>
<comment type="caution">
    <text evidence="2">The sequence shown here is derived from an EMBL/GenBank/DDBJ whole genome shotgun (WGS) entry which is preliminary data.</text>
</comment>
<protein>
    <submittedName>
        <fullName evidence="2">Uncharacterized protein</fullName>
    </submittedName>
</protein>
<dbReference type="EMBL" id="RCVZ01000019">
    <property type="protein sequence ID" value="RLQ92311.1"/>
    <property type="molecule type" value="Genomic_DNA"/>
</dbReference>
<gene>
    <name evidence="2" type="ORF">D9X91_19755</name>
</gene>
<dbReference type="OrthoDB" id="2454720at2"/>